<protein>
    <submittedName>
        <fullName evidence="2">Glycosyltransferase, GT2 family</fullName>
    </submittedName>
</protein>
<dbReference type="InterPro" id="IPR029044">
    <property type="entry name" value="Nucleotide-diphossugar_trans"/>
</dbReference>
<sequence>MQQLYDMVFKTQDDRRNLYYKTSGTIGCNSDGELQLPAGTTVDLLTYFNCFSIIKWKQYTTINKLIISGVIEGKANVSIFSIGEVGKELAKLNVSGAFSYCFNIKDIDGEILGIEIEAVTNCCTKRITYNGCFDNWRELNVGVSICTFKREEYVNKTIKKLVRFSRYHPWLSTLVVDNGSSLNECNYKSLRIIHNPNYGGCGGFTRGLLENLRIRQNDYVLLMDDDIDLDITVLNHMYGLLCGLKEEYRESFLSGAMLHMDNPCIQHENTAYWGKIKHHSLGHDWDLSKQDVLIKNESIKEYKNHYGAWWFCCIPLKRVKKIGLPLPVFIKGDDIEYGIRNQRKLIHMNGIGVWHETLDNKRALWVNYFEYRNFFILNQYVKGCNRWTLLFGICGRMVDQFIKGCFDNTKILEIAIEDALQGFENITAIPANEHLEYVRKLKVSEKYYVVAALSVLYKGMYSLFAYDRINKRYLTFREKELMSEFFWWDYLSKGKIN</sequence>
<dbReference type="Proteomes" id="UP000198943">
    <property type="component" value="Unassembled WGS sequence"/>
</dbReference>
<proteinExistence type="predicted"/>
<evidence type="ECO:0000313" key="2">
    <source>
        <dbReference type="EMBL" id="SDC00251.1"/>
    </source>
</evidence>
<dbReference type="AlphaFoldDB" id="A0A1G6I1B9"/>
<dbReference type="Pfam" id="PF17994">
    <property type="entry name" value="Glft2_N"/>
    <property type="match status" value="1"/>
</dbReference>
<dbReference type="GO" id="GO:0016740">
    <property type="term" value="F:transferase activity"/>
    <property type="evidence" value="ECO:0007669"/>
    <property type="project" value="UniProtKB-KW"/>
</dbReference>
<dbReference type="InterPro" id="IPR040492">
    <property type="entry name" value="GlfT2_N"/>
</dbReference>
<dbReference type="Gene3D" id="3.90.550.60">
    <property type="match status" value="1"/>
</dbReference>
<feature type="domain" description="Galactofuranosyltransferase GlfT2 N-terminal" evidence="1">
    <location>
        <begin position="14"/>
        <end position="88"/>
    </location>
</feature>
<dbReference type="SUPFAM" id="SSF53448">
    <property type="entry name" value="Nucleotide-diphospho-sugar transferases"/>
    <property type="match status" value="1"/>
</dbReference>
<dbReference type="RefSeq" id="WP_093729131.1">
    <property type="nucleotide sequence ID" value="NZ_FMYW01000001.1"/>
</dbReference>
<gene>
    <name evidence="2" type="ORF">SAMN04487864_101386</name>
</gene>
<evidence type="ECO:0000313" key="3">
    <source>
        <dbReference type="Proteomes" id="UP000198943"/>
    </source>
</evidence>
<keyword evidence="3" id="KW-1185">Reference proteome</keyword>
<dbReference type="OrthoDB" id="3225550at2"/>
<accession>A0A1G6I1B9</accession>
<evidence type="ECO:0000259" key="1">
    <source>
        <dbReference type="Pfam" id="PF17994"/>
    </source>
</evidence>
<name>A0A1G6I1B9_9FIRM</name>
<reference evidence="3" key="1">
    <citation type="submission" date="2016-10" db="EMBL/GenBank/DDBJ databases">
        <authorList>
            <person name="Varghese N."/>
            <person name="Submissions S."/>
        </authorList>
    </citation>
    <scope>NUCLEOTIDE SEQUENCE [LARGE SCALE GENOMIC DNA]</scope>
    <source>
        <strain evidence="3">DSM 11005</strain>
    </source>
</reference>
<organism evidence="2 3">
    <name type="scientific">Succiniclasticum ruminis</name>
    <dbReference type="NCBI Taxonomy" id="40841"/>
    <lineage>
        <taxon>Bacteria</taxon>
        <taxon>Bacillati</taxon>
        <taxon>Bacillota</taxon>
        <taxon>Negativicutes</taxon>
        <taxon>Acidaminococcales</taxon>
        <taxon>Acidaminococcaceae</taxon>
        <taxon>Succiniclasticum</taxon>
    </lineage>
</organism>
<keyword evidence="2" id="KW-0808">Transferase</keyword>
<dbReference type="EMBL" id="FMYW01000001">
    <property type="protein sequence ID" value="SDC00251.1"/>
    <property type="molecule type" value="Genomic_DNA"/>
</dbReference>